<name>A0AAD8B5N4_BIOPF</name>
<feature type="compositionally biased region" description="Polar residues" evidence="1">
    <location>
        <begin position="1143"/>
        <end position="1156"/>
    </location>
</feature>
<feature type="region of interest" description="Disordered" evidence="1">
    <location>
        <begin position="909"/>
        <end position="933"/>
    </location>
</feature>
<feature type="region of interest" description="Disordered" evidence="1">
    <location>
        <begin position="1116"/>
        <end position="1206"/>
    </location>
</feature>
<dbReference type="PROSITE" id="PS50011">
    <property type="entry name" value="PROTEIN_KINASE_DOM"/>
    <property type="match status" value="1"/>
</dbReference>
<dbReference type="InterPro" id="IPR008266">
    <property type="entry name" value="Tyr_kinase_AS"/>
</dbReference>
<proteinExistence type="predicted"/>
<feature type="transmembrane region" description="Helical" evidence="2">
    <location>
        <begin position="6"/>
        <end position="27"/>
    </location>
</feature>
<dbReference type="Pfam" id="PF07714">
    <property type="entry name" value="PK_Tyr_Ser-Thr"/>
    <property type="match status" value="1"/>
</dbReference>
<comment type="caution">
    <text evidence="4">The sequence shown here is derived from an EMBL/GenBank/DDBJ whole genome shotgun (WGS) entry which is preliminary data.</text>
</comment>
<dbReference type="GO" id="GO:0004672">
    <property type="term" value="F:protein kinase activity"/>
    <property type="evidence" value="ECO:0007669"/>
    <property type="project" value="InterPro"/>
</dbReference>
<feature type="compositionally biased region" description="Low complexity" evidence="1">
    <location>
        <begin position="1123"/>
        <end position="1142"/>
    </location>
</feature>
<feature type="domain" description="Protein kinase" evidence="3">
    <location>
        <begin position="106"/>
        <end position="378"/>
    </location>
</feature>
<keyword evidence="5" id="KW-1185">Reference proteome</keyword>
<dbReference type="InterPro" id="IPR000719">
    <property type="entry name" value="Prot_kinase_dom"/>
</dbReference>
<evidence type="ECO:0000313" key="5">
    <source>
        <dbReference type="Proteomes" id="UP001233172"/>
    </source>
</evidence>
<dbReference type="EMBL" id="JASAOG010000137">
    <property type="protein sequence ID" value="KAK0048463.1"/>
    <property type="molecule type" value="Genomic_DNA"/>
</dbReference>
<evidence type="ECO:0000313" key="4">
    <source>
        <dbReference type="EMBL" id="KAK0048463.1"/>
    </source>
</evidence>
<evidence type="ECO:0000256" key="2">
    <source>
        <dbReference type="SAM" id="Phobius"/>
    </source>
</evidence>
<organism evidence="4 5">
    <name type="scientific">Biomphalaria pfeifferi</name>
    <name type="common">Bloodfluke planorb</name>
    <name type="synonym">Freshwater snail</name>
    <dbReference type="NCBI Taxonomy" id="112525"/>
    <lineage>
        <taxon>Eukaryota</taxon>
        <taxon>Metazoa</taxon>
        <taxon>Spiralia</taxon>
        <taxon>Lophotrochozoa</taxon>
        <taxon>Mollusca</taxon>
        <taxon>Gastropoda</taxon>
        <taxon>Heterobranchia</taxon>
        <taxon>Euthyneura</taxon>
        <taxon>Panpulmonata</taxon>
        <taxon>Hygrophila</taxon>
        <taxon>Lymnaeoidea</taxon>
        <taxon>Planorbidae</taxon>
        <taxon>Biomphalaria</taxon>
    </lineage>
</organism>
<dbReference type="InterPro" id="IPR001245">
    <property type="entry name" value="Ser-Thr/Tyr_kinase_cat_dom"/>
</dbReference>
<dbReference type="PANTHER" id="PTHR24417:SF7">
    <property type="entry name" value="CHROMATIN MODIFICATION-RELATED PROTEIN EAF1"/>
    <property type="match status" value="1"/>
</dbReference>
<dbReference type="PANTHER" id="PTHR24417">
    <property type="entry name" value="SERINE/THREONINE-PROTEIN KINASE LMTK1"/>
    <property type="match status" value="1"/>
</dbReference>
<protein>
    <submittedName>
        <fullName evidence="4">Cell wall protein RBR3-like isoform X2</fullName>
    </submittedName>
</protein>
<keyword evidence="2" id="KW-1133">Transmembrane helix</keyword>
<feature type="compositionally biased region" description="Basic and acidic residues" evidence="1">
    <location>
        <begin position="1169"/>
        <end position="1187"/>
    </location>
</feature>
<evidence type="ECO:0000256" key="1">
    <source>
        <dbReference type="SAM" id="MobiDB-lite"/>
    </source>
</evidence>
<dbReference type="Proteomes" id="UP001233172">
    <property type="component" value="Unassembled WGS sequence"/>
</dbReference>
<dbReference type="Gene3D" id="3.30.200.20">
    <property type="entry name" value="Phosphorylase Kinase, domain 1"/>
    <property type="match status" value="1"/>
</dbReference>
<dbReference type="PROSITE" id="PS00109">
    <property type="entry name" value="PROTEIN_KINASE_TYR"/>
    <property type="match status" value="1"/>
</dbReference>
<dbReference type="AlphaFoldDB" id="A0AAD8B5N4"/>
<evidence type="ECO:0000259" key="3">
    <source>
        <dbReference type="PROSITE" id="PS50011"/>
    </source>
</evidence>
<feature type="region of interest" description="Disordered" evidence="1">
    <location>
        <begin position="994"/>
        <end position="1016"/>
    </location>
</feature>
<dbReference type="GO" id="GO:0005524">
    <property type="term" value="F:ATP binding"/>
    <property type="evidence" value="ECO:0007669"/>
    <property type="project" value="InterPro"/>
</dbReference>
<keyword evidence="2" id="KW-0472">Membrane</keyword>
<sequence length="1206" mass="133312">MFVEVTVSVASAFILVIAVFSCLSCLFKKKNYRSADSNNAQHNPAFSVDISDAPGSLERVTIEPLPDILSKVPSATCYRPKVTCKGQQEALLPLNTIQRHFPRDHLTYLNEMGSGWFGQVIESEAAHIVDGSSRTKVVVKILKEDATKMEQKHFMEEVSVFRCLDHVNLLSFLGQCTDILPHLVIFEFSPLGTLKTHLVCHRHEAEKLIKKNHLVTFALDVAAGLACLHRHDFIHNDLAARNCLVMSNYTVKIGDYGISDTLFKEEYYNTGRELLPIRWMAPETLVMFNGIWTSNFGDKEGDIWSFGMLLWEILTFGAFPFSELSDEAVLQGVVIDKTLLPSREDLRIQAVEEIWPVMAQCFQSPHQRPHIEVLHQNLEQIVKADTIASITDFDNRWEKLVPYRPELGSRIALAGSFITDDLTPLSDDSYPVNGDLTTGPFENQSEDEYLVDNNIVLKDNFNAVTSLPAYSSQAQLSFVNETLFVAKHVTPASPLPAAVHPAQVTSSDYSSDTASNMTMSGDENFVKLDLSPPASELFSVLDESESKIHLLANESNNNIFTQQTEPISEDVTNTSPKYSSGEFTEFESSIEPKFEIKENQNGSKEFTEFVSSFSDNTGVAYQTSDFESSLTDNTAVAYKTSELFSSSNEEKMETENSLSDPSDRKKDSGEFTEFVASTPPLAIDVFTSDLTLPSFTKSADGFLDLTSSGNIEEISLVVPSQNNTNSLIPNFNPDGFGHVTLPSNFSFLDDLVSGSAQKPAFFTSNDLFDFQDMPHEQSNTTGMEIKNDLLGLVEAAMPLSHPAHQIDPAEQNEGYEDPVSEKVGRCDSQTPLAVTNGFTSIDDPDPWGTFDLALGDPVTFQVEASDMSVKCHNDLSEQKVGQIGINHDNQSVLSSKKIQDSVTVELKDCSVSPPAEEDSDTEVSSSSSSGQEYICSGEASTLEPPFQMFGTQSDLDEQTLQHISEIYLSRGVKSPRVFEIPPLETIYENQDMATAEEEEHSVDVHSDSSSSEVRLDDQCGGDFEWDDLVNSNSPPHQSFRKLTSMKEQSISDWSLDLEDDQWESPSNVSNGGLADSDLLSFSRNNSVLSKQVTLLPSSWPSLSGLNQTSLYSLMDDYPTDVTSPSEENYEESASSLSSRSASPVTNPSMTPSTAPSLTVKPYHFLYETSEPHHESYPSKQPTVHDDAAVITEMPGSGQVEQTTNQW</sequence>
<dbReference type="InterPro" id="IPR011009">
    <property type="entry name" value="Kinase-like_dom_sf"/>
</dbReference>
<reference evidence="4" key="1">
    <citation type="journal article" date="2023" name="PLoS Negl. Trop. Dis.">
        <title>A genome sequence for Biomphalaria pfeifferi, the major vector snail for the human-infecting parasite Schistosoma mansoni.</title>
        <authorList>
            <person name="Bu L."/>
            <person name="Lu L."/>
            <person name="Laidemitt M.R."/>
            <person name="Zhang S.M."/>
            <person name="Mutuku M."/>
            <person name="Mkoji G."/>
            <person name="Steinauer M."/>
            <person name="Loker E.S."/>
        </authorList>
    </citation>
    <scope>NUCLEOTIDE SEQUENCE</scope>
    <source>
        <strain evidence="4">KasaAsao</strain>
    </source>
</reference>
<dbReference type="SUPFAM" id="SSF56112">
    <property type="entry name" value="Protein kinase-like (PK-like)"/>
    <property type="match status" value="1"/>
</dbReference>
<reference evidence="4" key="2">
    <citation type="submission" date="2023-04" db="EMBL/GenBank/DDBJ databases">
        <authorList>
            <person name="Bu L."/>
            <person name="Lu L."/>
            <person name="Laidemitt M.R."/>
            <person name="Zhang S.M."/>
            <person name="Mutuku M."/>
            <person name="Mkoji G."/>
            <person name="Steinauer M."/>
            <person name="Loker E.S."/>
        </authorList>
    </citation>
    <scope>NUCLEOTIDE SEQUENCE</scope>
    <source>
        <strain evidence="4">KasaAsao</strain>
        <tissue evidence="4">Whole Snail</tissue>
    </source>
</reference>
<gene>
    <name evidence="4" type="ORF">Bpfe_022078</name>
</gene>
<keyword evidence="2" id="KW-0812">Transmembrane</keyword>
<accession>A0AAD8B5N4</accession>
<dbReference type="Gene3D" id="1.10.510.10">
    <property type="entry name" value="Transferase(Phosphotransferase) domain 1"/>
    <property type="match status" value="1"/>
</dbReference>
<dbReference type="CDD" id="cd00192">
    <property type="entry name" value="PTKc"/>
    <property type="match status" value="1"/>
</dbReference>
<feature type="region of interest" description="Disordered" evidence="1">
    <location>
        <begin position="644"/>
        <end position="669"/>
    </location>
</feature>
<dbReference type="PRINTS" id="PR00109">
    <property type="entry name" value="TYRKINASE"/>
</dbReference>